<sequence length="248" mass="26047">MDDNQPLVIDVGSFHTKGGYSGDDAPRSVFPTVVSGNAVGEEAVSQGPAKVVQDGAVLDWDALTRVYRHVFYQELRDTPETHPILLSESVFTTSADRAKLVGIMFDEFSVPALEIIPDAVLAVYSAQRVSGVVVDVGGSDDAGTVRIVPVVEGKCLATHAVADVAFEDAATTLARVIHSADGANEHALASHVVLSGGAPTPDLANYLHRGLQNAGYQSVDVIDQPRDRVSVVWKGGALVAATADFASQ</sequence>
<dbReference type="EMBL" id="KZ825494">
    <property type="protein sequence ID" value="PYI32287.1"/>
    <property type="molecule type" value="Genomic_DNA"/>
</dbReference>
<evidence type="ECO:0000256" key="1">
    <source>
        <dbReference type="RuleBase" id="RU000487"/>
    </source>
</evidence>
<proteinExistence type="inferred from homology"/>
<dbReference type="SMART" id="SM00268">
    <property type="entry name" value="ACTIN"/>
    <property type="match status" value="1"/>
</dbReference>
<dbReference type="CDD" id="cd10169">
    <property type="entry name" value="ASKHA_NBD_actin-like"/>
    <property type="match status" value="1"/>
</dbReference>
<dbReference type="InterPro" id="IPR043129">
    <property type="entry name" value="ATPase_NBD"/>
</dbReference>
<dbReference type="Gene3D" id="3.30.420.40">
    <property type="match status" value="4"/>
</dbReference>
<organism evidence="2 3">
    <name type="scientific">Aspergillus indologenus CBS 114.80</name>
    <dbReference type="NCBI Taxonomy" id="1450541"/>
    <lineage>
        <taxon>Eukaryota</taxon>
        <taxon>Fungi</taxon>
        <taxon>Dikarya</taxon>
        <taxon>Ascomycota</taxon>
        <taxon>Pezizomycotina</taxon>
        <taxon>Eurotiomycetes</taxon>
        <taxon>Eurotiomycetidae</taxon>
        <taxon>Eurotiales</taxon>
        <taxon>Aspergillaceae</taxon>
        <taxon>Aspergillus</taxon>
        <taxon>Aspergillus subgen. Circumdati</taxon>
    </lineage>
</organism>
<evidence type="ECO:0000313" key="2">
    <source>
        <dbReference type="EMBL" id="PYI32287.1"/>
    </source>
</evidence>
<gene>
    <name evidence="2" type="ORF">BP00DRAFT_394810</name>
</gene>
<dbReference type="Proteomes" id="UP000248817">
    <property type="component" value="Unassembled WGS sequence"/>
</dbReference>
<name>A0A2V5J492_9EURO</name>
<accession>A0A2V5J492</accession>
<reference evidence="2 3" key="1">
    <citation type="submission" date="2018-02" db="EMBL/GenBank/DDBJ databases">
        <title>The genomes of Aspergillus section Nigri reveals drivers in fungal speciation.</title>
        <authorList>
            <consortium name="DOE Joint Genome Institute"/>
            <person name="Vesth T.C."/>
            <person name="Nybo J."/>
            <person name="Theobald S."/>
            <person name="Brandl J."/>
            <person name="Frisvad J.C."/>
            <person name="Nielsen K.F."/>
            <person name="Lyhne E.K."/>
            <person name="Kogle M.E."/>
            <person name="Kuo A."/>
            <person name="Riley R."/>
            <person name="Clum A."/>
            <person name="Nolan M."/>
            <person name="Lipzen A."/>
            <person name="Salamov A."/>
            <person name="Henrissat B."/>
            <person name="Wiebenga A."/>
            <person name="De vries R.P."/>
            <person name="Grigoriev I.V."/>
            <person name="Mortensen U.H."/>
            <person name="Andersen M.R."/>
            <person name="Baker S.E."/>
        </authorList>
    </citation>
    <scope>NUCLEOTIDE SEQUENCE [LARGE SCALE GENOMIC DNA]</scope>
    <source>
        <strain evidence="2 3">CBS 114.80</strain>
    </source>
</reference>
<evidence type="ECO:0000313" key="3">
    <source>
        <dbReference type="Proteomes" id="UP000248817"/>
    </source>
</evidence>
<comment type="similarity">
    <text evidence="1">Belongs to the actin family.</text>
</comment>
<protein>
    <submittedName>
        <fullName evidence="2">Actin-domain-containing protein</fullName>
    </submittedName>
</protein>
<dbReference type="PANTHER" id="PTHR11937">
    <property type="entry name" value="ACTIN"/>
    <property type="match status" value="1"/>
</dbReference>
<dbReference type="InterPro" id="IPR004000">
    <property type="entry name" value="Actin"/>
</dbReference>
<dbReference type="Pfam" id="PF00022">
    <property type="entry name" value="Actin"/>
    <property type="match status" value="1"/>
</dbReference>
<dbReference type="SUPFAM" id="SSF53067">
    <property type="entry name" value="Actin-like ATPase domain"/>
    <property type="match status" value="2"/>
</dbReference>
<keyword evidence="3" id="KW-1185">Reference proteome</keyword>
<dbReference type="AlphaFoldDB" id="A0A2V5J492"/>